<organism evidence="1 2">
    <name type="scientific">Colletotrichum cuscutae</name>
    <dbReference type="NCBI Taxonomy" id="1209917"/>
    <lineage>
        <taxon>Eukaryota</taxon>
        <taxon>Fungi</taxon>
        <taxon>Dikarya</taxon>
        <taxon>Ascomycota</taxon>
        <taxon>Pezizomycotina</taxon>
        <taxon>Sordariomycetes</taxon>
        <taxon>Hypocreomycetidae</taxon>
        <taxon>Glomerellales</taxon>
        <taxon>Glomerellaceae</taxon>
        <taxon>Colletotrichum</taxon>
        <taxon>Colletotrichum acutatum species complex</taxon>
    </lineage>
</organism>
<accession>A0AAI9UB35</accession>
<dbReference type="InterPro" id="IPR036396">
    <property type="entry name" value="Cyt_P450_sf"/>
</dbReference>
<dbReference type="AlphaFoldDB" id="A0AAI9UB35"/>
<dbReference type="Gene3D" id="1.10.630.10">
    <property type="entry name" value="Cytochrome P450"/>
    <property type="match status" value="1"/>
</dbReference>
<sequence>MTAYSLPILGGKLYVASSPKLASSILQKRTLSFEPLIDTFVRTLVGMEGREMDLWTNPEFRTAIFKVLYKGLAGPSLIDLTRSGVSNLATSLDEIPFDQLEPRDFYCWTRETVSRAVMRGFYGKSSPWENSGVMQSFW</sequence>
<evidence type="ECO:0000313" key="2">
    <source>
        <dbReference type="Proteomes" id="UP001239213"/>
    </source>
</evidence>
<dbReference type="GO" id="GO:0020037">
    <property type="term" value="F:heme binding"/>
    <property type="evidence" value="ECO:0007669"/>
    <property type="project" value="InterPro"/>
</dbReference>
<keyword evidence="2" id="KW-1185">Reference proteome</keyword>
<dbReference type="GO" id="GO:0005506">
    <property type="term" value="F:iron ion binding"/>
    <property type="evidence" value="ECO:0007669"/>
    <property type="project" value="InterPro"/>
</dbReference>
<dbReference type="GO" id="GO:0004497">
    <property type="term" value="F:monooxygenase activity"/>
    <property type="evidence" value="ECO:0007669"/>
    <property type="project" value="InterPro"/>
</dbReference>
<dbReference type="PANTHER" id="PTHR47582:SF1">
    <property type="entry name" value="P450, PUTATIVE (EUROFUNG)-RELATED"/>
    <property type="match status" value="1"/>
</dbReference>
<evidence type="ECO:0000313" key="1">
    <source>
        <dbReference type="EMBL" id="KAK1452763.1"/>
    </source>
</evidence>
<name>A0AAI9UB35_9PEZI</name>
<dbReference type="GO" id="GO:0016705">
    <property type="term" value="F:oxidoreductase activity, acting on paired donors, with incorporation or reduction of molecular oxygen"/>
    <property type="evidence" value="ECO:0007669"/>
    <property type="project" value="InterPro"/>
</dbReference>
<dbReference type="InterPro" id="IPR053007">
    <property type="entry name" value="CYP450_monoxygenase_sec-met"/>
</dbReference>
<dbReference type="EMBL" id="MPDP01000294">
    <property type="protein sequence ID" value="KAK1452763.1"/>
    <property type="molecule type" value="Genomic_DNA"/>
</dbReference>
<reference evidence="1" key="1">
    <citation type="submission" date="2016-11" db="EMBL/GenBank/DDBJ databases">
        <title>The genome sequence of Colletotrichum cuscutae.</title>
        <authorList>
            <person name="Baroncelli R."/>
        </authorList>
    </citation>
    <scope>NUCLEOTIDE SEQUENCE</scope>
    <source>
        <strain evidence="1">IMI 304802</strain>
    </source>
</reference>
<dbReference type="PANTHER" id="PTHR47582">
    <property type="entry name" value="P450, PUTATIVE (EUROFUNG)-RELATED"/>
    <property type="match status" value="1"/>
</dbReference>
<gene>
    <name evidence="1" type="ORF">CCUS01_10637</name>
</gene>
<dbReference type="Proteomes" id="UP001239213">
    <property type="component" value="Unassembled WGS sequence"/>
</dbReference>
<comment type="caution">
    <text evidence="1">The sequence shown here is derived from an EMBL/GenBank/DDBJ whole genome shotgun (WGS) entry which is preliminary data.</text>
</comment>
<proteinExistence type="predicted"/>
<protein>
    <submittedName>
        <fullName evidence="1">Uncharacterized protein</fullName>
    </submittedName>
</protein>